<feature type="region of interest" description="Disordered" evidence="1">
    <location>
        <begin position="165"/>
        <end position="193"/>
    </location>
</feature>
<reference evidence="2 3" key="1">
    <citation type="submission" date="2024-05" db="EMBL/GenBank/DDBJ databases">
        <title>A draft genome resource for the thread blight pathogen Marasmius tenuissimus strain MS-2.</title>
        <authorList>
            <person name="Yulfo-Soto G.E."/>
            <person name="Baruah I.K."/>
            <person name="Amoako-Attah I."/>
            <person name="Bukari Y."/>
            <person name="Meinhardt L.W."/>
            <person name="Bailey B.A."/>
            <person name="Cohen S.P."/>
        </authorList>
    </citation>
    <scope>NUCLEOTIDE SEQUENCE [LARGE SCALE GENOMIC DNA]</scope>
    <source>
        <strain evidence="2 3">MS-2</strain>
    </source>
</reference>
<evidence type="ECO:0000313" key="2">
    <source>
        <dbReference type="EMBL" id="KAL0058319.1"/>
    </source>
</evidence>
<feature type="region of interest" description="Disordered" evidence="1">
    <location>
        <begin position="21"/>
        <end position="54"/>
    </location>
</feature>
<accession>A0ABR2ZBJ3</accession>
<evidence type="ECO:0000313" key="3">
    <source>
        <dbReference type="Proteomes" id="UP001437256"/>
    </source>
</evidence>
<protein>
    <submittedName>
        <fullName evidence="2">Uncharacterized protein</fullName>
    </submittedName>
</protein>
<dbReference type="EMBL" id="JBBXMP010000332">
    <property type="protein sequence ID" value="KAL0058319.1"/>
    <property type="molecule type" value="Genomic_DNA"/>
</dbReference>
<keyword evidence="3" id="KW-1185">Reference proteome</keyword>
<organism evidence="2 3">
    <name type="scientific">Marasmius tenuissimus</name>
    <dbReference type="NCBI Taxonomy" id="585030"/>
    <lineage>
        <taxon>Eukaryota</taxon>
        <taxon>Fungi</taxon>
        <taxon>Dikarya</taxon>
        <taxon>Basidiomycota</taxon>
        <taxon>Agaricomycotina</taxon>
        <taxon>Agaricomycetes</taxon>
        <taxon>Agaricomycetidae</taxon>
        <taxon>Agaricales</taxon>
        <taxon>Marasmiineae</taxon>
        <taxon>Marasmiaceae</taxon>
        <taxon>Marasmius</taxon>
    </lineage>
</organism>
<name>A0ABR2ZBJ3_9AGAR</name>
<proteinExistence type="predicted"/>
<gene>
    <name evidence="2" type="ORF">AAF712_015014</name>
</gene>
<sequence length="771" mass="84227">MCFNHRPRIAPSVMAARGRRLVSPARQQADVTVTPSTSPARPSGVAISPNTSPKKRKAYEVVNAGVDIGNLAIKSPQSTPTVRRSTRAAVPSEKVKAAMAEAAGSDQQFYFDMLAILTLFIRTSSLSGNQQGESPLLNRLDQDYAIHGIVTNAFDSDGGETVVSSYSQSSPVRTRPAQGHRVQQRRAPAPAAKQTVHVISSDEEAPAKRSRHAFRETLSPDVDLPLLSDTLEIKKELIDDAALDDLHSADNAFDQEEVSYAGQNMDEYDLNDSFIDDSDCVSAHENALGHQEDVDADNSMEDLYDARSPTLDNSRADDGDELQPAIDIEPARQAFYEDNPPDYYGSGRKGKGKAEPTKPDRPSSQTKLKFLPASRPSARPTDTKILESLRSVHSCGRANTGVSIKPPVPQAPSEPAPVKYWDVVVSDEEEDIYEAIDVRSDAPVDTTVDTLAVSETVHPGSDSSLIPTSALNEDVQCEKFAPVYNQLLPSDYPQGVMVGYKGVAPDYSPADLLGTYKNLSSSWARGRMVQSMMFKGHGPYNNITRNACLNVHNVPFQCIKMVVKGREVPCVWTITALVASSHLHSSDIRKDMAKHVGIRFLCQELELFQSVVCTIIKEEGFQSSVSAEGHLTFATKRAKTDTKTADSSTRIEDRVAAGKKLAPKQLNFKVTPTPSTSTSVGPGLNSRISLNYTDKVPVYDGRRSPNGSNRGFMFTNEDWDNLTSFSSFEEEIPAGSLVTVGFTMNPYEPFKDTIACKGVRFNLLFVVILDI</sequence>
<feature type="compositionally biased region" description="Basic and acidic residues" evidence="1">
    <location>
        <begin position="352"/>
        <end position="361"/>
    </location>
</feature>
<feature type="compositionally biased region" description="Polar residues" evidence="1">
    <location>
        <begin position="25"/>
        <end position="40"/>
    </location>
</feature>
<evidence type="ECO:0000256" key="1">
    <source>
        <dbReference type="SAM" id="MobiDB-lite"/>
    </source>
</evidence>
<dbReference type="Proteomes" id="UP001437256">
    <property type="component" value="Unassembled WGS sequence"/>
</dbReference>
<feature type="region of interest" description="Disordered" evidence="1">
    <location>
        <begin position="328"/>
        <end position="381"/>
    </location>
</feature>
<comment type="caution">
    <text evidence="2">The sequence shown here is derived from an EMBL/GenBank/DDBJ whole genome shotgun (WGS) entry which is preliminary data.</text>
</comment>